<organism evidence="2 3">
    <name type="scientific">Calicophoron daubneyi</name>
    <name type="common">Rumen fluke</name>
    <name type="synonym">Paramphistomum daubneyi</name>
    <dbReference type="NCBI Taxonomy" id="300641"/>
    <lineage>
        <taxon>Eukaryota</taxon>
        <taxon>Metazoa</taxon>
        <taxon>Spiralia</taxon>
        <taxon>Lophotrochozoa</taxon>
        <taxon>Platyhelminthes</taxon>
        <taxon>Trematoda</taxon>
        <taxon>Digenea</taxon>
        <taxon>Plagiorchiida</taxon>
        <taxon>Pronocephalata</taxon>
        <taxon>Paramphistomoidea</taxon>
        <taxon>Paramphistomidae</taxon>
        <taxon>Calicophoron</taxon>
    </lineage>
</organism>
<accession>A0AAV2TEU7</accession>
<keyword evidence="1" id="KW-0812">Transmembrane</keyword>
<dbReference type="AlphaFoldDB" id="A0AAV2TEU7"/>
<evidence type="ECO:0000313" key="3">
    <source>
        <dbReference type="Proteomes" id="UP001497525"/>
    </source>
</evidence>
<gene>
    <name evidence="2" type="ORF">CDAUBV1_LOCUS9815</name>
</gene>
<comment type="caution">
    <text evidence="2">The sequence shown here is derived from an EMBL/GenBank/DDBJ whole genome shotgun (WGS) entry which is preliminary data.</text>
</comment>
<evidence type="ECO:0000256" key="1">
    <source>
        <dbReference type="SAM" id="Phobius"/>
    </source>
</evidence>
<dbReference type="EMBL" id="CAXLJL010000267">
    <property type="protein sequence ID" value="CAL5135695.1"/>
    <property type="molecule type" value="Genomic_DNA"/>
</dbReference>
<keyword evidence="1" id="KW-0472">Membrane</keyword>
<name>A0AAV2TEU7_CALDB</name>
<reference evidence="2" key="1">
    <citation type="submission" date="2024-06" db="EMBL/GenBank/DDBJ databases">
        <authorList>
            <person name="Liu X."/>
            <person name="Lenzi L."/>
            <person name="Haldenby T S."/>
            <person name="Uol C."/>
        </authorList>
    </citation>
    <scope>NUCLEOTIDE SEQUENCE</scope>
</reference>
<protein>
    <submittedName>
        <fullName evidence="2">Uncharacterized protein</fullName>
    </submittedName>
</protein>
<proteinExistence type="predicted"/>
<keyword evidence="1" id="KW-1133">Transmembrane helix</keyword>
<evidence type="ECO:0000313" key="2">
    <source>
        <dbReference type="EMBL" id="CAL5135695.1"/>
    </source>
</evidence>
<feature type="transmembrane region" description="Helical" evidence="1">
    <location>
        <begin position="310"/>
        <end position="331"/>
    </location>
</feature>
<dbReference type="Proteomes" id="UP001497525">
    <property type="component" value="Unassembled WGS sequence"/>
</dbReference>
<sequence length="358" mass="40597">MFSWIIETCNPNCFQTQFILIMFRLLSHVRLQIIIIVLLNMSAITCTKPSCERLKLPRHVRISENGPVLKVFCPFGLRPLEVDAKGVIMPSPARFARFVCVDGQYRRVYFNGVEKSRYFCADEQAGKCPLLKSVNDNVILTLRHVVARVEMKQSADFRILYCTNGKWHDLDDEGLPLGIQEVPTNGSHFSAPLRETRMNELHTNACLPQSRMCVSSSASNTSTEFMNETSSVHPPTPVMRTIPPQMDSELFEQFFSQIRLQKSNFSGPELVPHDPYDSVTKPTVEKTPGFACMDLTVRSPDLPWSVLNTFLILCTLLILLLFVIIAFIYVCRRPAYSADDLGLRITNELRGQTANQMV</sequence>